<evidence type="ECO:0000313" key="4">
    <source>
        <dbReference type="Ensembl" id="ENSBTAP00000107456.1"/>
    </source>
</evidence>
<accession>A0ABI0P2N1</accession>
<dbReference type="SMART" id="SM00406">
    <property type="entry name" value="IGv"/>
    <property type="match status" value="1"/>
</dbReference>
<name>A0ABI0P2N1_BOVIN</name>
<dbReference type="SUPFAM" id="SSF48726">
    <property type="entry name" value="Immunoglobulin"/>
    <property type="match status" value="1"/>
</dbReference>
<organism evidence="4 5">
    <name type="scientific">Bos taurus</name>
    <name type="common">Bovine</name>
    <dbReference type="NCBI Taxonomy" id="9913"/>
    <lineage>
        <taxon>Eukaryota</taxon>
        <taxon>Metazoa</taxon>
        <taxon>Chordata</taxon>
        <taxon>Craniata</taxon>
        <taxon>Vertebrata</taxon>
        <taxon>Euteleostomi</taxon>
        <taxon>Mammalia</taxon>
        <taxon>Eutheria</taxon>
        <taxon>Laurasiatheria</taxon>
        <taxon>Artiodactyla</taxon>
        <taxon>Ruminantia</taxon>
        <taxon>Pecora</taxon>
        <taxon>Bovidae</taxon>
        <taxon>Bovinae</taxon>
        <taxon>Bos</taxon>
    </lineage>
</organism>
<protein>
    <recommendedName>
        <fullName evidence="3">Immunoglobulin V-set domain-containing protein</fullName>
    </recommendedName>
</protein>
<keyword evidence="5" id="KW-1185">Reference proteome</keyword>
<keyword evidence="2" id="KW-0391">Immunity</keyword>
<proteinExistence type="predicted"/>
<dbReference type="InterPro" id="IPR036179">
    <property type="entry name" value="Ig-like_dom_sf"/>
</dbReference>
<dbReference type="PANTHER" id="PTHR23268">
    <property type="entry name" value="T-CELL RECEPTOR BETA CHAIN"/>
    <property type="match status" value="1"/>
</dbReference>
<dbReference type="Ensembl" id="ENSBTAT00000139988.1">
    <property type="protein sequence ID" value="ENSBTAP00000107456.1"/>
    <property type="gene ID" value="ENSBTAG00000073627.1"/>
</dbReference>
<dbReference type="PANTHER" id="PTHR23268:SF42">
    <property type="entry name" value="T CELL RECEPTOR BETA VARIABLE 10-1-RELATED"/>
    <property type="match status" value="1"/>
</dbReference>
<sequence>MVIRLLCDFVSPVGKTCGGQDRQDTRYEITVTGETMTLECHQTDNHDYMYWYQQDLGHRLRLTHYTYDVDNTEKVEISNRYSISRSNTEDFYLTPKSVIPSHTSMYSCASSKSIVLHGHFLSAQKGG</sequence>
<evidence type="ECO:0000313" key="5">
    <source>
        <dbReference type="Proteomes" id="UP000009136"/>
    </source>
</evidence>
<reference evidence="4" key="3">
    <citation type="submission" date="2025-09" db="UniProtKB">
        <authorList>
            <consortium name="Ensembl"/>
        </authorList>
    </citation>
    <scope>IDENTIFICATION</scope>
    <source>
        <strain evidence="4">Hereford</strain>
    </source>
</reference>
<keyword evidence="1" id="KW-0732">Signal</keyword>
<feature type="domain" description="Immunoglobulin V-set" evidence="3">
    <location>
        <begin position="35"/>
        <end position="110"/>
    </location>
</feature>
<dbReference type="Pfam" id="PF07686">
    <property type="entry name" value="V-set"/>
    <property type="match status" value="1"/>
</dbReference>
<evidence type="ECO:0000256" key="1">
    <source>
        <dbReference type="ARBA" id="ARBA00022729"/>
    </source>
</evidence>
<reference evidence="4" key="2">
    <citation type="submission" date="2025-08" db="UniProtKB">
        <authorList>
            <consortium name="Ensembl"/>
        </authorList>
    </citation>
    <scope>IDENTIFICATION</scope>
    <source>
        <strain evidence="4">Hereford</strain>
    </source>
</reference>
<dbReference type="InterPro" id="IPR013106">
    <property type="entry name" value="Ig_V-set"/>
</dbReference>
<dbReference type="InterPro" id="IPR013783">
    <property type="entry name" value="Ig-like_fold"/>
</dbReference>
<evidence type="ECO:0000259" key="3">
    <source>
        <dbReference type="SMART" id="SM00406"/>
    </source>
</evidence>
<reference evidence="4" key="1">
    <citation type="submission" date="2018-03" db="EMBL/GenBank/DDBJ databases">
        <title>ARS-UCD1.2.</title>
        <authorList>
            <person name="Rosen B.D."/>
            <person name="Bickhart D.M."/>
            <person name="Koren S."/>
            <person name="Schnabel R.D."/>
            <person name="Hall R."/>
            <person name="Zimin A."/>
            <person name="Dreischer C."/>
            <person name="Schultheiss S."/>
            <person name="Schroeder S.G."/>
            <person name="Elsik C.G."/>
            <person name="Couldrey C."/>
            <person name="Liu G.E."/>
            <person name="Van Tassell C.P."/>
            <person name="Phillippy A.M."/>
            <person name="Smith T.P.L."/>
            <person name="Medrano J.F."/>
        </authorList>
    </citation>
    <scope>NUCLEOTIDE SEQUENCE [LARGE SCALE GENOMIC DNA]</scope>
    <source>
        <strain evidence="4">Hereford</strain>
    </source>
</reference>
<dbReference type="Proteomes" id="UP000009136">
    <property type="component" value="Chromosome 4"/>
</dbReference>
<dbReference type="Gene3D" id="2.60.40.10">
    <property type="entry name" value="Immunoglobulins"/>
    <property type="match status" value="1"/>
</dbReference>
<dbReference type="InterPro" id="IPR050413">
    <property type="entry name" value="TCR_beta_variable"/>
</dbReference>
<dbReference type="GeneTree" id="ENSGT00940000154542"/>
<evidence type="ECO:0000256" key="2">
    <source>
        <dbReference type="ARBA" id="ARBA00022859"/>
    </source>
</evidence>